<dbReference type="InterPro" id="IPR058727">
    <property type="entry name" value="Helical_Vwde"/>
</dbReference>
<dbReference type="Proteomes" id="UP001148018">
    <property type="component" value="Unassembled WGS sequence"/>
</dbReference>
<keyword evidence="2 8" id="KW-0732">Signal</keyword>
<dbReference type="EMBL" id="JANIIK010000109">
    <property type="protein sequence ID" value="KAJ3597717.1"/>
    <property type="molecule type" value="Genomic_DNA"/>
</dbReference>
<dbReference type="InterPro" id="IPR050969">
    <property type="entry name" value="Dev_Signal_Modulators"/>
</dbReference>
<gene>
    <name evidence="11" type="ORF">NHX12_001234</name>
</gene>
<evidence type="ECO:0000313" key="11">
    <source>
        <dbReference type="EMBL" id="KAJ3597717.1"/>
    </source>
</evidence>
<dbReference type="SMART" id="SM00179">
    <property type="entry name" value="EGF_CA"/>
    <property type="match status" value="3"/>
</dbReference>
<feature type="disulfide bond" evidence="6">
    <location>
        <begin position="1145"/>
        <end position="1155"/>
    </location>
</feature>
<dbReference type="Pfam" id="PF25024">
    <property type="entry name" value="EGF_TEN"/>
    <property type="match status" value="1"/>
</dbReference>
<evidence type="ECO:0000256" key="5">
    <source>
        <dbReference type="ARBA" id="ARBA00023157"/>
    </source>
</evidence>
<dbReference type="InterPro" id="IPR001881">
    <property type="entry name" value="EGF-like_Ca-bd_dom"/>
</dbReference>
<feature type="disulfide bond" evidence="6">
    <location>
        <begin position="1382"/>
        <end position="1392"/>
    </location>
</feature>
<name>A0A9Q0IES2_9TELE</name>
<feature type="signal peptide" evidence="8">
    <location>
        <begin position="1"/>
        <end position="18"/>
    </location>
</feature>
<organism evidence="11 12">
    <name type="scientific">Muraenolepis orangiensis</name>
    <name type="common">Patagonian moray cod</name>
    <dbReference type="NCBI Taxonomy" id="630683"/>
    <lineage>
        <taxon>Eukaryota</taxon>
        <taxon>Metazoa</taxon>
        <taxon>Chordata</taxon>
        <taxon>Craniata</taxon>
        <taxon>Vertebrata</taxon>
        <taxon>Euteleostomi</taxon>
        <taxon>Actinopterygii</taxon>
        <taxon>Neopterygii</taxon>
        <taxon>Teleostei</taxon>
        <taxon>Neoteleostei</taxon>
        <taxon>Acanthomorphata</taxon>
        <taxon>Zeiogadaria</taxon>
        <taxon>Gadariae</taxon>
        <taxon>Gadiformes</taxon>
        <taxon>Muraenolepidoidei</taxon>
        <taxon>Muraenolepididae</taxon>
        <taxon>Muraenolepis</taxon>
    </lineage>
</organism>
<feature type="domain" description="EGF-like" evidence="9">
    <location>
        <begin position="1538"/>
        <end position="1570"/>
    </location>
</feature>
<feature type="region of interest" description="Disordered" evidence="7">
    <location>
        <begin position="644"/>
        <end position="750"/>
    </location>
</feature>
<dbReference type="GO" id="GO:0005576">
    <property type="term" value="C:extracellular region"/>
    <property type="evidence" value="ECO:0007669"/>
    <property type="project" value="TreeGrafter"/>
</dbReference>
<dbReference type="InterPro" id="IPR000742">
    <property type="entry name" value="EGF"/>
</dbReference>
<comment type="caution">
    <text evidence="11">The sequence shown here is derived from an EMBL/GenBank/DDBJ whole genome shotgun (WGS) entry which is preliminary data.</text>
</comment>
<dbReference type="GO" id="GO:0005102">
    <property type="term" value="F:signaling receptor binding"/>
    <property type="evidence" value="ECO:0007669"/>
    <property type="project" value="TreeGrafter"/>
</dbReference>
<keyword evidence="1 6" id="KW-0245">EGF-like domain</keyword>
<keyword evidence="12" id="KW-1185">Reference proteome</keyword>
<dbReference type="Pfam" id="PF23283">
    <property type="entry name" value="D8C_UMOD"/>
    <property type="match status" value="1"/>
</dbReference>
<keyword evidence="4" id="KW-0175">Coiled coil</keyword>
<evidence type="ECO:0000259" key="9">
    <source>
        <dbReference type="PROSITE" id="PS50026"/>
    </source>
</evidence>
<feature type="disulfide bond" evidence="6">
    <location>
        <begin position="1560"/>
        <end position="1569"/>
    </location>
</feature>
<dbReference type="PANTHER" id="PTHR14949">
    <property type="entry name" value="EGF-LIKE-DOMAIN, MULTIPLE 7, 8"/>
    <property type="match status" value="1"/>
</dbReference>
<evidence type="ECO:0000256" key="2">
    <source>
        <dbReference type="ARBA" id="ARBA00022729"/>
    </source>
</evidence>
<dbReference type="SUPFAM" id="SSF57184">
    <property type="entry name" value="Growth factor receptor domain"/>
    <property type="match status" value="1"/>
</dbReference>
<feature type="disulfide bond" evidence="6">
    <location>
        <begin position="1414"/>
        <end position="1424"/>
    </location>
</feature>
<evidence type="ECO:0000259" key="10">
    <source>
        <dbReference type="PROSITE" id="PS51233"/>
    </source>
</evidence>
<dbReference type="PROSITE" id="PS51233">
    <property type="entry name" value="VWFD"/>
    <property type="match status" value="1"/>
</dbReference>
<dbReference type="SUPFAM" id="SSF57196">
    <property type="entry name" value="EGF/Laminin"/>
    <property type="match status" value="2"/>
</dbReference>
<evidence type="ECO:0008006" key="13">
    <source>
        <dbReference type="Google" id="ProtNLM"/>
    </source>
</evidence>
<feature type="disulfide bond" evidence="6">
    <location>
        <begin position="1166"/>
        <end position="1175"/>
    </location>
</feature>
<feature type="domain" description="EGF-like" evidence="9">
    <location>
        <begin position="1141"/>
        <end position="1176"/>
    </location>
</feature>
<evidence type="ECO:0000256" key="3">
    <source>
        <dbReference type="ARBA" id="ARBA00022737"/>
    </source>
</evidence>
<feature type="domain" description="EGF-like" evidence="9">
    <location>
        <begin position="1378"/>
        <end position="1410"/>
    </location>
</feature>
<dbReference type="InterPro" id="IPR009030">
    <property type="entry name" value="Growth_fac_rcpt_cys_sf"/>
</dbReference>
<dbReference type="Pfam" id="PF00094">
    <property type="entry name" value="VWD"/>
    <property type="match status" value="1"/>
</dbReference>
<feature type="domain" description="EGF-like" evidence="9">
    <location>
        <begin position="1571"/>
        <end position="1602"/>
    </location>
</feature>
<dbReference type="PROSITE" id="PS00022">
    <property type="entry name" value="EGF_1"/>
    <property type="match status" value="6"/>
</dbReference>
<dbReference type="SMART" id="SM00181">
    <property type="entry name" value="EGF"/>
    <property type="match status" value="13"/>
</dbReference>
<feature type="domain" description="EGF-like" evidence="9">
    <location>
        <begin position="1178"/>
        <end position="1217"/>
    </location>
</feature>
<dbReference type="PROSITE" id="PS50026">
    <property type="entry name" value="EGF_3"/>
    <property type="match status" value="8"/>
</dbReference>
<feature type="disulfide bond" evidence="6">
    <location>
        <begin position="1496"/>
        <end position="1505"/>
    </location>
</feature>
<reference evidence="11" key="1">
    <citation type="submission" date="2022-07" db="EMBL/GenBank/DDBJ databases">
        <title>Chromosome-level genome of Muraenolepis orangiensis.</title>
        <authorList>
            <person name="Kim J."/>
        </authorList>
    </citation>
    <scope>NUCLEOTIDE SEQUENCE</scope>
    <source>
        <strain evidence="11">KU_S4_2022</strain>
        <tissue evidence="11">Muscle</tissue>
    </source>
</reference>
<feature type="disulfide bond" evidence="6">
    <location>
        <begin position="1574"/>
        <end position="1584"/>
    </location>
</feature>
<dbReference type="GO" id="GO:0005509">
    <property type="term" value="F:calcium ion binding"/>
    <property type="evidence" value="ECO:0007669"/>
    <property type="project" value="InterPro"/>
</dbReference>
<feature type="domain" description="EGF-like" evidence="9">
    <location>
        <begin position="1474"/>
        <end position="1506"/>
    </location>
</feature>
<evidence type="ECO:0000313" key="12">
    <source>
        <dbReference type="Proteomes" id="UP001148018"/>
    </source>
</evidence>
<feature type="disulfide bond" evidence="6">
    <location>
        <begin position="1400"/>
        <end position="1409"/>
    </location>
</feature>
<proteinExistence type="predicted"/>
<feature type="disulfide bond" evidence="6">
    <location>
        <begin position="1478"/>
        <end position="1488"/>
    </location>
</feature>
<sequence>MGLLFVLKVFLYAVFLFAKEMHFETAVPTECSPGGHALLQNPYRSASFHSGGLQQSSLQELVCDHTLEPGWYQFNIFDKPASMPTQCVEVNHCGTQAPVWLSLGEGESLPGPLGLVQLTACATWPSVPSGAPDCCLFRIPVAVRNCGAFYVYLLQPTQGCMAYCAQETEAFSSLTSPGLCDSAKVDHEGRCHREDLTAKQPPAPGTPVIRAELSGNVVLLRCSFQDRSANGSLGFTVSWHRLSLQDGRHREELKRETTLHTYSTIELDGFNLRLGDKEFFAGIRLRPAVASVVEDGRDYGLSVESTIPLPCDQDPAGPCSLVLQLNLVLSSCLVELGARGPCRAGVCSRALVHFTPVTDFVKDGGRSTQISVKAIDRKHNFLWNGYTPEPVQITVEDEPSAYCYVFTDPHVITFDGRLYDNYQIGTFVLYRSTRWPLEVHVRHWECGSVVHAASCACGVVARDGGDVVAFDMCNGEMGGTEPRLTVKHRHLGKSGVRITQSYQGRKVTMSFSSGAFVRADVSDWGMSLTVRAPGSDRNHTVGLCGSFDGRPDNDLHSAAGNVLGDLHAFISEWRLSPGTSLFDTLPSNQNAPKTTSYCSCRTEPRLSQSFRTTSCAHHGNVELSSIIPVLDVTAEYIVSVELRSDEEDSRGRTRPPGHLSRPHQGDRPASGTRGKWSDLPGAPREGASPASRYRGNRGISVPPHQSLSQADPEDLTYFFPEDHEPAPHPDSSSSSNPPPTWPTPSGLTQRQARVRCQRAVANSSVALGCGGLIGKVFVSRAVAMCVSDLQLKDDAAGNGQCSDWGCVCFPGFGSYDCSSVSDQIPEITQLEEAGLCDMRQDECSIVQVHGVGFTLSYELKCEFVKEKFEDGEWVLEDPRFVQATFLDGTALECQLPLEDSQVTAGADPDMSPDRPLARWQVKVSNDGYGYSNAKVLTVFDGACQTCSSTADGLCTLREKTCNIESVCYGVSCPRLAGGPVPRLSSDKVLKGLWFPVDVVCVQLLSLSWKVDNQPPVIQPLPSRLQSFQGESFLYQLQATDPDGSSVVFALESGPGGAALSPSGLLSWAASSGADGTQRRSFLVTVADECGAETQVSVQVFVSPCGCGNGGSCVPKMNGAAGSGEYACACLDGFAGGLCEVDVDDCKPNPCRLGRCIDGHNSFSCICPPGMTGNTCREDVDECVSSPCWPGVACQNAPGSFACGACPIGYRGDGKSCAQWSGKAVPAQGAGRTPPAVARPSPCLRRPCHPGVQCFQTVHLSNSFACGPCPPGLHGDGYTCSPSAGTVQGGATGGAKRGPSPSKTLVTLRDAIASSNAVCVPQCGANMECSLPNTCTCREGYTGFNCHIAVCRPDCKHPGKCVRPDVCECSAGYSGLTCEHVSCEPPCQHGGTCLARNLCTCPYGYLGPLCETMVCSRHCHNGGECISPDVCQCREGWYGPTCNSAACHPVCLNGGTCVRPGVCACPGGFYGSQCQIAVCNPPCKNGGHCMRNNVCSCPDGYTGKRCQKSVCEPMCMNNGKCVGANTCSCTSGWRGTRCNMPVCLQKCRNGGECVGPDTCHCPEEWEGIQCQKPICKVRCLNGGRCVLPDYCHCRRGFKGHICGVKVSKG</sequence>
<protein>
    <recommendedName>
        <fullName evidence="13">von Willebrand factor D and EGF domain-containing protein</fullName>
    </recommendedName>
</protein>
<dbReference type="InterPro" id="IPR000152">
    <property type="entry name" value="EGF-type_Asp/Asn_hydroxyl_site"/>
</dbReference>
<dbReference type="Gene3D" id="2.10.25.10">
    <property type="entry name" value="Laminin"/>
    <property type="match status" value="9"/>
</dbReference>
<dbReference type="Pfam" id="PF25776">
    <property type="entry name" value="Ig_VWDE"/>
    <property type="match status" value="1"/>
</dbReference>
<keyword evidence="5 6" id="KW-1015">Disulfide bond</keyword>
<dbReference type="InterPro" id="IPR057885">
    <property type="entry name" value="Ig_VWDE"/>
</dbReference>
<evidence type="ECO:0000256" key="1">
    <source>
        <dbReference type="ARBA" id="ARBA00022536"/>
    </source>
</evidence>
<feature type="domain" description="VWFD" evidence="10">
    <location>
        <begin position="401"/>
        <end position="581"/>
    </location>
</feature>
<keyword evidence="3" id="KW-0677">Repeat</keyword>
<evidence type="ECO:0000256" key="8">
    <source>
        <dbReference type="SAM" id="SignalP"/>
    </source>
</evidence>
<dbReference type="Pfam" id="PF26129">
    <property type="entry name" value="Vwde"/>
    <property type="match status" value="1"/>
</dbReference>
<comment type="caution">
    <text evidence="6">Lacks conserved residue(s) required for the propagation of feature annotation.</text>
</comment>
<feature type="domain" description="EGF-like" evidence="9">
    <location>
        <begin position="1411"/>
        <end position="1442"/>
    </location>
</feature>
<dbReference type="Gene3D" id="2.60.40.10">
    <property type="entry name" value="Immunoglobulins"/>
    <property type="match status" value="1"/>
</dbReference>
<dbReference type="FunFam" id="2.10.25.10:FF:000031">
    <property type="entry name" value="neurogenic locus notch homolog protein 3"/>
    <property type="match status" value="1"/>
</dbReference>
<dbReference type="Pfam" id="PF17963">
    <property type="entry name" value="Big_9"/>
    <property type="match status" value="1"/>
</dbReference>
<dbReference type="OrthoDB" id="382013at2759"/>
<dbReference type="PROSITE" id="PS01186">
    <property type="entry name" value="EGF_2"/>
    <property type="match status" value="4"/>
</dbReference>
<dbReference type="GO" id="GO:0009986">
    <property type="term" value="C:cell surface"/>
    <property type="evidence" value="ECO:0007669"/>
    <property type="project" value="TreeGrafter"/>
</dbReference>
<dbReference type="CDD" id="cd00054">
    <property type="entry name" value="EGF_CA"/>
    <property type="match status" value="2"/>
</dbReference>
<dbReference type="PROSITE" id="PS00010">
    <property type="entry name" value="ASX_HYDROXYL"/>
    <property type="match status" value="1"/>
</dbReference>
<feature type="disulfide bond" evidence="6">
    <location>
        <begin position="1542"/>
        <end position="1552"/>
    </location>
</feature>
<dbReference type="PANTHER" id="PTHR14949:SF53">
    <property type="entry name" value="VON WILLEBRAND FACTOR D AND EGF DOMAIN-CONTAINING PROTEIN"/>
    <property type="match status" value="1"/>
</dbReference>
<feature type="domain" description="EGF-like" evidence="9">
    <location>
        <begin position="1100"/>
        <end position="1139"/>
    </location>
</feature>
<dbReference type="PROSITE" id="PS01187">
    <property type="entry name" value="EGF_CA"/>
    <property type="match status" value="1"/>
</dbReference>
<evidence type="ECO:0000256" key="7">
    <source>
        <dbReference type="SAM" id="MobiDB-lite"/>
    </source>
</evidence>
<evidence type="ECO:0000256" key="6">
    <source>
        <dbReference type="PROSITE-ProRule" id="PRU00076"/>
    </source>
</evidence>
<feature type="chain" id="PRO_5040507490" description="von Willebrand factor D and EGF domain-containing protein" evidence="8">
    <location>
        <begin position="19"/>
        <end position="1608"/>
    </location>
</feature>
<feature type="disulfide bond" evidence="6">
    <location>
        <begin position="1592"/>
        <end position="1601"/>
    </location>
</feature>
<dbReference type="SMART" id="SM00216">
    <property type="entry name" value="VWD"/>
    <property type="match status" value="1"/>
</dbReference>
<dbReference type="FunFam" id="2.10.25.10:FF:000490">
    <property type="entry name" value="von Willebrand factor D and EGF domain-containing protein"/>
    <property type="match status" value="1"/>
</dbReference>
<accession>A0A9Q0IES2</accession>
<feature type="disulfide bond" evidence="6">
    <location>
        <begin position="1432"/>
        <end position="1441"/>
    </location>
</feature>
<dbReference type="InterPro" id="IPR013783">
    <property type="entry name" value="Ig-like_fold"/>
</dbReference>
<dbReference type="InterPro" id="IPR001846">
    <property type="entry name" value="VWF_type-D"/>
</dbReference>
<dbReference type="InterPro" id="IPR018097">
    <property type="entry name" value="EGF_Ca-bd_CS"/>
</dbReference>
<feature type="disulfide bond" evidence="6">
    <location>
        <begin position="1129"/>
        <end position="1138"/>
    </location>
</feature>
<dbReference type="InterPro" id="IPR057774">
    <property type="entry name" value="D8C_UMOD/GP2/OIT3-like"/>
</dbReference>
<dbReference type="FunFam" id="2.10.25.10:FF:000590">
    <property type="entry name" value="von Willebrand factor D and EGF domains"/>
    <property type="match status" value="1"/>
</dbReference>
<evidence type="ECO:0000256" key="4">
    <source>
        <dbReference type="ARBA" id="ARBA00023054"/>
    </source>
</evidence>